<accession>A0A3E0H6C5</accession>
<dbReference type="InterPro" id="IPR009057">
    <property type="entry name" value="Homeodomain-like_sf"/>
</dbReference>
<dbReference type="PANTHER" id="PTHR47894">
    <property type="entry name" value="HTH-TYPE TRANSCRIPTIONAL REGULATOR GADX"/>
    <property type="match status" value="1"/>
</dbReference>
<organism evidence="5 6">
    <name type="scientific">Paraperlucidibaca baekdonensis</name>
    <dbReference type="NCBI Taxonomy" id="748120"/>
    <lineage>
        <taxon>Bacteria</taxon>
        <taxon>Pseudomonadati</taxon>
        <taxon>Pseudomonadota</taxon>
        <taxon>Gammaproteobacteria</taxon>
        <taxon>Moraxellales</taxon>
        <taxon>Moraxellaceae</taxon>
        <taxon>Paraperlucidibaca</taxon>
    </lineage>
</organism>
<evidence type="ECO:0000313" key="5">
    <source>
        <dbReference type="EMBL" id="REH38935.1"/>
    </source>
</evidence>
<dbReference type="OrthoDB" id="6506763at2"/>
<dbReference type="Pfam" id="PF12625">
    <property type="entry name" value="Arabinose_bd"/>
    <property type="match status" value="1"/>
</dbReference>
<feature type="domain" description="HTH araC/xylS-type" evidence="4">
    <location>
        <begin position="228"/>
        <end position="326"/>
    </location>
</feature>
<dbReference type="GO" id="GO:0005829">
    <property type="term" value="C:cytosol"/>
    <property type="evidence" value="ECO:0007669"/>
    <property type="project" value="TreeGrafter"/>
</dbReference>
<dbReference type="GO" id="GO:0003700">
    <property type="term" value="F:DNA-binding transcription factor activity"/>
    <property type="evidence" value="ECO:0007669"/>
    <property type="project" value="InterPro"/>
</dbReference>
<dbReference type="AlphaFoldDB" id="A0A3E0H6C5"/>
<protein>
    <submittedName>
        <fullName evidence="5">AraC family transcriptional regulator</fullName>
    </submittedName>
</protein>
<evidence type="ECO:0000256" key="1">
    <source>
        <dbReference type="ARBA" id="ARBA00023015"/>
    </source>
</evidence>
<keyword evidence="1" id="KW-0805">Transcription regulation</keyword>
<dbReference type="SUPFAM" id="SSF46689">
    <property type="entry name" value="Homeodomain-like"/>
    <property type="match status" value="1"/>
</dbReference>
<dbReference type="Proteomes" id="UP000256774">
    <property type="component" value="Unassembled WGS sequence"/>
</dbReference>
<dbReference type="PROSITE" id="PS01124">
    <property type="entry name" value="HTH_ARAC_FAMILY_2"/>
    <property type="match status" value="1"/>
</dbReference>
<evidence type="ECO:0000313" key="6">
    <source>
        <dbReference type="Proteomes" id="UP000256774"/>
    </source>
</evidence>
<keyword evidence="3" id="KW-0804">Transcription</keyword>
<dbReference type="InterPro" id="IPR018060">
    <property type="entry name" value="HTH_AraC"/>
</dbReference>
<gene>
    <name evidence="5" type="ORF">DFR26_1104</name>
</gene>
<reference evidence="5 6" key="1">
    <citation type="submission" date="2018-08" db="EMBL/GenBank/DDBJ databases">
        <title>Genomic Encyclopedia of Type Strains, Phase IV (KMG-IV): sequencing the most valuable type-strain genomes for metagenomic binning, comparative biology and taxonomic classification.</title>
        <authorList>
            <person name="Goeker M."/>
        </authorList>
    </citation>
    <scope>NUCLEOTIDE SEQUENCE [LARGE SCALE GENOMIC DNA]</scope>
    <source>
        <strain evidence="5 6">DSM 26022</strain>
    </source>
</reference>
<dbReference type="GO" id="GO:0000976">
    <property type="term" value="F:transcription cis-regulatory region binding"/>
    <property type="evidence" value="ECO:0007669"/>
    <property type="project" value="TreeGrafter"/>
</dbReference>
<proteinExistence type="predicted"/>
<comment type="caution">
    <text evidence="5">The sequence shown here is derived from an EMBL/GenBank/DDBJ whole genome shotgun (WGS) entry which is preliminary data.</text>
</comment>
<keyword evidence="6" id="KW-1185">Reference proteome</keyword>
<dbReference type="EMBL" id="QUNR01000002">
    <property type="protein sequence ID" value="REH38935.1"/>
    <property type="molecule type" value="Genomic_DNA"/>
</dbReference>
<dbReference type="RefSeq" id="WP_116207954.1">
    <property type="nucleotide sequence ID" value="NZ_QUNR01000002.1"/>
</dbReference>
<dbReference type="Pfam" id="PF12833">
    <property type="entry name" value="HTH_18"/>
    <property type="match status" value="1"/>
</dbReference>
<evidence type="ECO:0000259" key="4">
    <source>
        <dbReference type="PROSITE" id="PS01124"/>
    </source>
</evidence>
<dbReference type="SMART" id="SM00342">
    <property type="entry name" value="HTH_ARAC"/>
    <property type="match status" value="1"/>
</dbReference>
<keyword evidence="2" id="KW-0238">DNA-binding</keyword>
<dbReference type="InterPro" id="IPR032687">
    <property type="entry name" value="AraC-type_N"/>
</dbReference>
<sequence>MHDVSVDPNILDLLIAFLDQEQLAADALRAKIGRLRHSPRIAIDVWWQLLEDVQLLCPIDALGLRIGQCLEPHHAGVLGYLGIYSDTIGQAIMRFHRYQPLLHTLVPTTLRAEAGHIILGWQADRRSTALSDDVLNAGIMRFLTLLTGRNDVRPSLIKTRQAAVANGRLHERFFGCPVLFNANVTEIHFPATLANLPINSKDPYLFSLLERQADAMLQALPKQDPLLSDVQQAILAIMQDATPTMAQVAKHIGMAERSLYRELAARGTGFKALVSALRFELAKDYLRDNDLKLPNISLLLGFADQSVFTRAFRQWSGVSPLQWRKQALRAG</sequence>
<dbReference type="PANTHER" id="PTHR47894:SF1">
    <property type="entry name" value="HTH-TYPE TRANSCRIPTIONAL REGULATOR VQSM"/>
    <property type="match status" value="1"/>
</dbReference>
<name>A0A3E0H6C5_9GAMM</name>
<evidence type="ECO:0000256" key="2">
    <source>
        <dbReference type="ARBA" id="ARBA00023125"/>
    </source>
</evidence>
<dbReference type="Gene3D" id="1.10.10.60">
    <property type="entry name" value="Homeodomain-like"/>
    <property type="match status" value="1"/>
</dbReference>
<evidence type="ECO:0000256" key="3">
    <source>
        <dbReference type="ARBA" id="ARBA00023163"/>
    </source>
</evidence>